<keyword evidence="6 7" id="KW-0472">Membrane</keyword>
<dbReference type="AlphaFoldDB" id="A0A172TFU5"/>
<dbReference type="EMBL" id="CP011388">
    <property type="protein sequence ID" value="ANE45747.1"/>
    <property type="molecule type" value="Genomic_DNA"/>
</dbReference>
<evidence type="ECO:0000256" key="3">
    <source>
        <dbReference type="ARBA" id="ARBA00022475"/>
    </source>
</evidence>
<evidence type="ECO:0000256" key="7">
    <source>
        <dbReference type="RuleBase" id="RU363032"/>
    </source>
</evidence>
<dbReference type="PANTHER" id="PTHR43744:SF9">
    <property type="entry name" value="POLYGALACTURONAN_RHAMNOGALACTURONAN TRANSPORT SYSTEM PERMEASE PROTEIN YTCP"/>
    <property type="match status" value="1"/>
</dbReference>
<feature type="transmembrane region" description="Helical" evidence="7">
    <location>
        <begin position="265"/>
        <end position="284"/>
    </location>
</feature>
<dbReference type="RefSeq" id="WP_068604787.1">
    <property type="nucleotide sequence ID" value="NZ_CP011388.1"/>
</dbReference>
<dbReference type="OrthoDB" id="2554646at2"/>
<keyword evidence="10" id="KW-1185">Reference proteome</keyword>
<feature type="transmembrane region" description="Helical" evidence="7">
    <location>
        <begin position="112"/>
        <end position="131"/>
    </location>
</feature>
<feature type="transmembrane region" description="Helical" evidence="7">
    <location>
        <begin position="12"/>
        <end position="32"/>
    </location>
</feature>
<dbReference type="PANTHER" id="PTHR43744">
    <property type="entry name" value="ABC TRANSPORTER PERMEASE PROTEIN MG189-RELATED-RELATED"/>
    <property type="match status" value="1"/>
</dbReference>
<dbReference type="KEGG" id="pswu:SY83_04905"/>
<evidence type="ECO:0000259" key="8">
    <source>
        <dbReference type="PROSITE" id="PS50928"/>
    </source>
</evidence>
<feature type="transmembrane region" description="Helical" evidence="7">
    <location>
        <begin position="143"/>
        <end position="165"/>
    </location>
</feature>
<dbReference type="Pfam" id="PF00528">
    <property type="entry name" value="BPD_transp_1"/>
    <property type="match status" value="1"/>
</dbReference>
<evidence type="ECO:0000256" key="2">
    <source>
        <dbReference type="ARBA" id="ARBA00022448"/>
    </source>
</evidence>
<proteinExistence type="inferred from homology"/>
<feature type="domain" description="ABC transmembrane type-1" evidence="8">
    <location>
        <begin position="75"/>
        <end position="276"/>
    </location>
</feature>
<dbReference type="STRING" id="1178515.SY83_04905"/>
<evidence type="ECO:0000313" key="10">
    <source>
        <dbReference type="Proteomes" id="UP000076927"/>
    </source>
</evidence>
<dbReference type="CDD" id="cd06261">
    <property type="entry name" value="TM_PBP2"/>
    <property type="match status" value="1"/>
</dbReference>
<comment type="similarity">
    <text evidence="7">Belongs to the binding-protein-dependent transport system permease family.</text>
</comment>
<feature type="transmembrane region" description="Helical" evidence="7">
    <location>
        <begin position="79"/>
        <end position="100"/>
    </location>
</feature>
<comment type="subcellular location">
    <subcellularLocation>
        <location evidence="1 7">Cell membrane</location>
        <topology evidence="1 7">Multi-pass membrane protein</topology>
    </subcellularLocation>
</comment>
<gene>
    <name evidence="9" type="ORF">SY83_04905</name>
</gene>
<dbReference type="PROSITE" id="PS50928">
    <property type="entry name" value="ABC_TM1"/>
    <property type="match status" value="1"/>
</dbReference>
<sequence length="294" mass="33167">MVRSHTLGSRMFDGSLIFFMILISVLSIAPLLHTMALSFSEPVKASSGNVGLWPQGLHFGAYGKVFEDKQFFVSLWVSIQRVVVSTALALVVTLMMAYPLSRESREFKGRNVFMWIFLFVMMFNGGLIPNYLAIKSLNLLDQFWVLILPGLANVFNAILVMNFLRNLPKELDECSNIDGAGPWRKLFWIYTPLCLPVLATITLFNIVGTWNEYFSAMIYISSKELLPLQTYLQQMVVQIDPTRMDAATMGRIADYQGVTLESAKIIVSIIPIIAVYPFMQKYFISGITLGSVKE</sequence>
<keyword evidence="2 7" id="KW-0813">Transport</keyword>
<dbReference type="GO" id="GO:0005886">
    <property type="term" value="C:plasma membrane"/>
    <property type="evidence" value="ECO:0007669"/>
    <property type="project" value="UniProtKB-SubCell"/>
</dbReference>
<feature type="transmembrane region" description="Helical" evidence="7">
    <location>
        <begin position="186"/>
        <end position="207"/>
    </location>
</feature>
<dbReference type="Gene3D" id="1.10.3720.10">
    <property type="entry name" value="MetI-like"/>
    <property type="match status" value="1"/>
</dbReference>
<reference evidence="9 10" key="1">
    <citation type="submission" date="2015-01" db="EMBL/GenBank/DDBJ databases">
        <title>Paenibacillus swuensis/DY6/whole genome sequencing.</title>
        <authorList>
            <person name="Kim M.K."/>
            <person name="Srinivasan S."/>
            <person name="Lee J.-J."/>
        </authorList>
    </citation>
    <scope>NUCLEOTIDE SEQUENCE [LARGE SCALE GENOMIC DNA]</scope>
    <source>
        <strain evidence="9 10">DY6</strain>
    </source>
</reference>
<name>A0A172TFU5_9BACL</name>
<dbReference type="Proteomes" id="UP000076927">
    <property type="component" value="Chromosome"/>
</dbReference>
<keyword evidence="3" id="KW-1003">Cell membrane</keyword>
<evidence type="ECO:0000313" key="9">
    <source>
        <dbReference type="EMBL" id="ANE45747.1"/>
    </source>
</evidence>
<dbReference type="PATRIC" id="fig|1178515.4.peg.993"/>
<keyword evidence="4 7" id="KW-0812">Transmembrane</keyword>
<keyword evidence="5 7" id="KW-1133">Transmembrane helix</keyword>
<evidence type="ECO:0000256" key="4">
    <source>
        <dbReference type="ARBA" id="ARBA00022692"/>
    </source>
</evidence>
<protein>
    <submittedName>
        <fullName evidence="9">ABC transporter permease</fullName>
    </submittedName>
</protein>
<dbReference type="GO" id="GO:0055085">
    <property type="term" value="P:transmembrane transport"/>
    <property type="evidence" value="ECO:0007669"/>
    <property type="project" value="InterPro"/>
</dbReference>
<accession>A0A172TFU5</accession>
<dbReference type="InterPro" id="IPR000515">
    <property type="entry name" value="MetI-like"/>
</dbReference>
<dbReference type="SUPFAM" id="SSF161098">
    <property type="entry name" value="MetI-like"/>
    <property type="match status" value="1"/>
</dbReference>
<organism evidence="9 10">
    <name type="scientific">Paenibacillus swuensis</name>
    <dbReference type="NCBI Taxonomy" id="1178515"/>
    <lineage>
        <taxon>Bacteria</taxon>
        <taxon>Bacillati</taxon>
        <taxon>Bacillota</taxon>
        <taxon>Bacilli</taxon>
        <taxon>Bacillales</taxon>
        <taxon>Paenibacillaceae</taxon>
        <taxon>Paenibacillus</taxon>
    </lineage>
</organism>
<evidence type="ECO:0000256" key="1">
    <source>
        <dbReference type="ARBA" id="ARBA00004651"/>
    </source>
</evidence>
<evidence type="ECO:0000256" key="6">
    <source>
        <dbReference type="ARBA" id="ARBA00023136"/>
    </source>
</evidence>
<evidence type="ECO:0000256" key="5">
    <source>
        <dbReference type="ARBA" id="ARBA00022989"/>
    </source>
</evidence>
<dbReference type="InterPro" id="IPR035906">
    <property type="entry name" value="MetI-like_sf"/>
</dbReference>